<dbReference type="Pfam" id="PF12867">
    <property type="entry name" value="DinB_2"/>
    <property type="match status" value="1"/>
</dbReference>
<reference evidence="2" key="1">
    <citation type="submission" date="2022-05" db="EMBL/GenBank/DDBJ databases">
        <authorList>
            <person name="Colautti A."/>
            <person name="Iacumin L."/>
        </authorList>
    </citation>
    <scope>NUCLEOTIDE SEQUENCE</scope>
    <source>
        <strain evidence="2">SK 55</strain>
    </source>
</reference>
<evidence type="ECO:0000259" key="1">
    <source>
        <dbReference type="Pfam" id="PF12867"/>
    </source>
</evidence>
<evidence type="ECO:0000313" key="3">
    <source>
        <dbReference type="Proteomes" id="UP001152173"/>
    </source>
</evidence>
<dbReference type="Proteomes" id="UP001152173">
    <property type="component" value="Unassembled WGS sequence"/>
</dbReference>
<dbReference type="AlphaFoldDB" id="A0A9X3LG38"/>
<dbReference type="Gene3D" id="1.20.120.450">
    <property type="entry name" value="dinb family like domain"/>
    <property type="match status" value="1"/>
</dbReference>
<evidence type="ECO:0000313" key="2">
    <source>
        <dbReference type="EMBL" id="MCZ8537102.1"/>
    </source>
</evidence>
<accession>A0A9X3LG38</accession>
<dbReference type="InterPro" id="IPR024775">
    <property type="entry name" value="DinB-like"/>
</dbReference>
<gene>
    <name evidence="2" type="ORF">M9R32_07925</name>
</gene>
<keyword evidence="3" id="KW-1185">Reference proteome</keyword>
<protein>
    <submittedName>
        <fullName evidence="2">DinB family protein</fullName>
    </submittedName>
</protein>
<comment type="caution">
    <text evidence="2">The sequence shown here is derived from an EMBL/GenBank/DDBJ whole genome shotgun (WGS) entry which is preliminary data.</text>
</comment>
<dbReference type="RefSeq" id="WP_269926193.1">
    <property type="nucleotide sequence ID" value="NZ_JAMKBJ010000005.1"/>
</dbReference>
<dbReference type="EMBL" id="JAMKBJ010000005">
    <property type="protein sequence ID" value="MCZ8537102.1"/>
    <property type="molecule type" value="Genomic_DNA"/>
</dbReference>
<organism evidence="2 3">
    <name type="scientific">Paenisporosarcina quisquiliarum</name>
    <dbReference type="NCBI Taxonomy" id="365346"/>
    <lineage>
        <taxon>Bacteria</taxon>
        <taxon>Bacillati</taxon>
        <taxon>Bacillota</taxon>
        <taxon>Bacilli</taxon>
        <taxon>Bacillales</taxon>
        <taxon>Caryophanaceae</taxon>
        <taxon>Paenisporosarcina</taxon>
    </lineage>
</organism>
<proteinExistence type="predicted"/>
<feature type="domain" description="DinB-like" evidence="1">
    <location>
        <begin position="12"/>
        <end position="150"/>
    </location>
</feature>
<sequence>MKFQIDEAIEILERTTKVLSNLLCGLSNSWTACDEGEATWSAFDVIGHLIEGEKYNWIPRIETIISKGETETFPVFDRFSQLHQNSEKTMEQLLSEFTELRLNSLERLSNLVNAHTDLEQTGLHPEFGSVKLREQLSTWVAHDLDHISQIARVMAKRYKEDVGPWKAYLRILNQ</sequence>
<dbReference type="PROSITE" id="PS51257">
    <property type="entry name" value="PROKAR_LIPOPROTEIN"/>
    <property type="match status" value="1"/>
</dbReference>
<name>A0A9X3LG38_9BACL</name>
<dbReference type="SUPFAM" id="SSF109854">
    <property type="entry name" value="DinB/YfiT-like putative metalloenzymes"/>
    <property type="match status" value="1"/>
</dbReference>
<dbReference type="InterPro" id="IPR034660">
    <property type="entry name" value="DinB/YfiT-like"/>
</dbReference>